<proteinExistence type="predicted"/>
<name>F1TEH2_9FIRM</name>
<reference evidence="1" key="2">
    <citation type="submission" date="2011-01" db="EMBL/GenBank/DDBJ databases">
        <title>The Non-contiguous Finished genome of Clostridium papyrosolvens.</title>
        <authorList>
            <person name="Lucas S."/>
            <person name="Copeland A."/>
            <person name="Lapidus A."/>
            <person name="Cheng J.-F."/>
            <person name="Goodwin L."/>
            <person name="Pitluck S."/>
            <person name="Misra M."/>
            <person name="Chertkov O."/>
            <person name="Detter J.C."/>
            <person name="Han C."/>
            <person name="Tapia R."/>
            <person name="Land M."/>
            <person name="Hauser L."/>
            <person name="Kyrpides N."/>
            <person name="Ivanova N."/>
            <person name="Pagani I."/>
            <person name="Mouttaki H."/>
            <person name="He Z."/>
            <person name="Zhou J."/>
            <person name="Hemme C.L."/>
            <person name="Woyke T."/>
        </authorList>
    </citation>
    <scope>NUCLEOTIDE SEQUENCE [LARGE SCALE GENOMIC DNA]</scope>
    <source>
        <strain evidence="1">DSM 2782</strain>
    </source>
</reference>
<dbReference type="Proteomes" id="UP000003860">
    <property type="component" value="Unassembled WGS sequence"/>
</dbReference>
<protein>
    <submittedName>
        <fullName evidence="1">Uncharacterized protein</fullName>
    </submittedName>
</protein>
<evidence type="ECO:0000313" key="1">
    <source>
        <dbReference type="EMBL" id="EGD47138.1"/>
    </source>
</evidence>
<keyword evidence="2" id="KW-1185">Reference proteome</keyword>
<sequence length="179" mass="20873">MTLNPLREILNKASYEAGMPISDKDFIKHYNKCLSDLSDLYDTAKATQEQTIVCEDINNKFPLLNNCTGINQVLSPEGFNIRNFKIIDGKYIQFYWRGTYTVREYILNTQIASLNEDFELNPVYERCIPIYIAAQMVKKVDKDNYKELMSEFTELAALANSSIRKVSNRYRQIKAPRFR</sequence>
<comment type="caution">
    <text evidence="1">The sequence shown here is derived from an EMBL/GenBank/DDBJ whole genome shotgun (WGS) entry which is preliminary data.</text>
</comment>
<reference evidence="1" key="1">
    <citation type="submission" date="2009-07" db="EMBL/GenBank/DDBJ databases">
        <authorList>
            <consortium name="US DOE Joint Genome Institute (JGI-PGF)"/>
            <person name="Lucas S."/>
            <person name="Copeland A."/>
            <person name="Lapidus A."/>
            <person name="Glavina del Rio T."/>
            <person name="Tice H."/>
            <person name="Bruce D."/>
            <person name="Goodwin L."/>
            <person name="Pitluck S."/>
            <person name="Larimer F."/>
            <person name="Land M.L."/>
            <person name="Mouttaki H."/>
            <person name="He Z."/>
            <person name="Zhou J."/>
            <person name="Hemme C.L."/>
        </authorList>
    </citation>
    <scope>NUCLEOTIDE SEQUENCE [LARGE SCALE GENOMIC DNA]</scope>
    <source>
        <strain evidence="1">DSM 2782</strain>
    </source>
</reference>
<gene>
    <name evidence="1" type="ORF">Cpap_1530</name>
</gene>
<dbReference type="STRING" id="588581.Cpap_1530"/>
<evidence type="ECO:0000313" key="2">
    <source>
        <dbReference type="Proteomes" id="UP000003860"/>
    </source>
</evidence>
<dbReference type="EMBL" id="ACXX02000009">
    <property type="protein sequence ID" value="EGD47138.1"/>
    <property type="molecule type" value="Genomic_DNA"/>
</dbReference>
<accession>F1TEH2</accession>
<dbReference type="RefSeq" id="WP_004620170.1">
    <property type="nucleotide sequence ID" value="NZ_ACXX02000009.1"/>
</dbReference>
<dbReference type="AlphaFoldDB" id="F1TEH2"/>
<organism evidence="1 2">
    <name type="scientific">Ruminiclostridium papyrosolvens DSM 2782</name>
    <dbReference type="NCBI Taxonomy" id="588581"/>
    <lineage>
        <taxon>Bacteria</taxon>
        <taxon>Bacillati</taxon>
        <taxon>Bacillota</taxon>
        <taxon>Clostridia</taxon>
        <taxon>Eubacteriales</taxon>
        <taxon>Oscillospiraceae</taxon>
        <taxon>Ruminiclostridium</taxon>
    </lineage>
</organism>